<evidence type="ECO:0000256" key="1">
    <source>
        <dbReference type="SAM" id="Phobius"/>
    </source>
</evidence>
<proteinExistence type="predicted"/>
<reference evidence="2" key="1">
    <citation type="submission" date="2019-06" db="EMBL/GenBank/DDBJ databases">
        <authorList>
            <person name="Deangelis K."/>
            <person name="Huntemann M."/>
            <person name="Clum A."/>
            <person name="Pillay M."/>
            <person name="Palaniappan K."/>
            <person name="Varghese N."/>
            <person name="Mikhailova N."/>
            <person name="Stamatis D."/>
            <person name="Reddy T."/>
            <person name="Daum C."/>
            <person name="Shapiro N."/>
            <person name="Ivanova N."/>
            <person name="Kyrpides N."/>
            <person name="Woyke T."/>
        </authorList>
    </citation>
    <scope>NUCLEOTIDE SEQUENCE [LARGE SCALE GENOMIC DNA]</scope>
    <source>
        <strain evidence="2">128R</strain>
    </source>
</reference>
<feature type="transmembrane region" description="Helical" evidence="1">
    <location>
        <begin position="222"/>
        <end position="243"/>
    </location>
</feature>
<feature type="transmembrane region" description="Helical" evidence="1">
    <location>
        <begin position="65"/>
        <end position="83"/>
    </location>
</feature>
<reference evidence="2" key="2">
    <citation type="submission" date="2019-08" db="EMBL/GenBank/DDBJ databases">
        <title>Investigation of anaerobic lignin degradation for improved lignocellulosic biofuels.</title>
        <authorList>
            <person name="Deangelis K.PhD."/>
        </authorList>
    </citation>
    <scope>NUCLEOTIDE SEQUENCE [LARGE SCALE GENOMIC DNA]</scope>
    <source>
        <strain evidence="2">128R</strain>
    </source>
</reference>
<comment type="caution">
    <text evidence="2">The sequence shown here is derived from an EMBL/GenBank/DDBJ whole genome shotgun (WGS) entry which is preliminary data.</text>
</comment>
<dbReference type="EMBL" id="VISQ01000001">
    <property type="protein sequence ID" value="TVZ70399.1"/>
    <property type="molecule type" value="Genomic_DNA"/>
</dbReference>
<feature type="transmembrane region" description="Helical" evidence="1">
    <location>
        <begin position="104"/>
        <end position="124"/>
    </location>
</feature>
<keyword evidence="1" id="KW-0812">Transmembrane</keyword>
<dbReference type="AlphaFoldDB" id="A0A542BU02"/>
<feature type="transmembrane region" description="Helical" evidence="1">
    <location>
        <begin position="136"/>
        <end position="158"/>
    </location>
</feature>
<accession>A0A542BU02</accession>
<feature type="transmembrane region" description="Helical" evidence="1">
    <location>
        <begin position="39"/>
        <end position="59"/>
    </location>
</feature>
<gene>
    <name evidence="2" type="ORF">FHU10_2968</name>
</gene>
<sequence length="244" mass="27045">MATSSILKTTVSVKIKDKERAVIIISSSIKHYWRARPRLLISVGVGILCATLLPAHFSWLHRLMIGWNVMAWLYLLFLWRLMLNSTPQHTQLVARKQDESASQVLAMVSMGCVVSILAILFELGTAKQVSDSLKTLHLVLTGSTLVVSWLLLPTAFTMHYAHLFYHPRANNEVLPLLFPGKLTEPSYWDFAYFSFTIAVASQTADVAVGTADVRKITLLQSVISFAFNMLILGLSVNVGAGLLS</sequence>
<keyword evidence="1" id="KW-1133">Transmembrane helix</keyword>
<name>A0A542BU02_SERFO</name>
<organism evidence="2">
    <name type="scientific">Serratia fonticola</name>
    <dbReference type="NCBI Taxonomy" id="47917"/>
    <lineage>
        <taxon>Bacteria</taxon>
        <taxon>Pseudomonadati</taxon>
        <taxon>Pseudomonadota</taxon>
        <taxon>Gammaproteobacteria</taxon>
        <taxon>Enterobacterales</taxon>
        <taxon>Yersiniaceae</taxon>
        <taxon>Serratia</taxon>
    </lineage>
</organism>
<dbReference type="Pfam" id="PF07077">
    <property type="entry name" value="DUF1345"/>
    <property type="match status" value="1"/>
</dbReference>
<dbReference type="InterPro" id="IPR009781">
    <property type="entry name" value="DUF1345"/>
</dbReference>
<protein>
    <submittedName>
        <fullName evidence="2">Putative membrane protein</fullName>
    </submittedName>
</protein>
<keyword evidence="1" id="KW-0472">Membrane</keyword>
<evidence type="ECO:0000313" key="2">
    <source>
        <dbReference type="EMBL" id="TVZ70399.1"/>
    </source>
</evidence>